<dbReference type="PROSITE" id="PS50833">
    <property type="entry name" value="BRIX"/>
    <property type="match status" value="1"/>
</dbReference>
<feature type="compositionally biased region" description="Acidic residues" evidence="1">
    <location>
        <begin position="454"/>
        <end position="477"/>
    </location>
</feature>
<keyword evidence="4" id="KW-1185">Reference proteome</keyword>
<dbReference type="PANTHER" id="PTHR12661">
    <property type="entry name" value="PETER PAN-RELATED"/>
    <property type="match status" value="1"/>
</dbReference>
<feature type="region of interest" description="Disordered" evidence="1">
    <location>
        <begin position="303"/>
        <end position="346"/>
    </location>
</feature>
<evidence type="ECO:0000313" key="4">
    <source>
        <dbReference type="Proteomes" id="UP000012174"/>
    </source>
</evidence>
<dbReference type="OrthoDB" id="10261452at2759"/>
<feature type="domain" description="Brix" evidence="2">
    <location>
        <begin position="37"/>
        <end position="367"/>
    </location>
</feature>
<dbReference type="GO" id="GO:0030687">
    <property type="term" value="C:preribosome, large subunit precursor"/>
    <property type="evidence" value="ECO:0007669"/>
    <property type="project" value="TreeGrafter"/>
</dbReference>
<dbReference type="InterPro" id="IPR007109">
    <property type="entry name" value="Brix"/>
</dbReference>
<dbReference type="GO" id="GO:0019843">
    <property type="term" value="F:rRNA binding"/>
    <property type="evidence" value="ECO:0007669"/>
    <property type="project" value="InterPro"/>
</dbReference>
<accession>M7T7P5</accession>
<evidence type="ECO:0000313" key="3">
    <source>
        <dbReference type="EMBL" id="EMR62660.1"/>
    </source>
</evidence>
<organism evidence="3 4">
    <name type="scientific">Eutypa lata (strain UCR-EL1)</name>
    <name type="common">Grapevine dieback disease fungus</name>
    <name type="synonym">Eutypa armeniacae</name>
    <dbReference type="NCBI Taxonomy" id="1287681"/>
    <lineage>
        <taxon>Eukaryota</taxon>
        <taxon>Fungi</taxon>
        <taxon>Dikarya</taxon>
        <taxon>Ascomycota</taxon>
        <taxon>Pezizomycotina</taxon>
        <taxon>Sordariomycetes</taxon>
        <taxon>Xylariomycetidae</taxon>
        <taxon>Xylariales</taxon>
        <taxon>Diatrypaceae</taxon>
        <taxon>Eutypa</taxon>
    </lineage>
</organism>
<evidence type="ECO:0000256" key="1">
    <source>
        <dbReference type="SAM" id="MobiDB-lite"/>
    </source>
</evidence>
<feature type="region of interest" description="Disordered" evidence="1">
    <location>
        <begin position="1"/>
        <end position="37"/>
    </location>
</feature>
<dbReference type="Pfam" id="PF04427">
    <property type="entry name" value="Brix"/>
    <property type="match status" value="1"/>
</dbReference>
<feature type="compositionally biased region" description="Acidic residues" evidence="1">
    <location>
        <begin position="430"/>
        <end position="447"/>
    </location>
</feature>
<reference evidence="4" key="1">
    <citation type="journal article" date="2013" name="Genome Announc.">
        <title>Draft genome sequence of the grapevine dieback fungus Eutypa lata UCR-EL1.</title>
        <authorList>
            <person name="Blanco-Ulate B."/>
            <person name="Rolshausen P.E."/>
            <person name="Cantu D."/>
        </authorList>
    </citation>
    <scope>NUCLEOTIDE SEQUENCE [LARGE SCALE GENOMIC DNA]</scope>
    <source>
        <strain evidence="4">UCR-EL1</strain>
    </source>
</reference>
<dbReference type="Proteomes" id="UP000012174">
    <property type="component" value="Unassembled WGS sequence"/>
</dbReference>
<sequence length="509" mass="56388">MAKPRSKKRTHVGAKNPTDKAPLQGRSATTATQDPKSMVIRIGAGEVGSSVSQLAKDVRTVMEPGTASRLKERRANRLRDYVTMTGALGVTHLLLFSRSESGNTNLRIATTPRGPTLHFRVEKYSLCKDVRRAQRHPKGGGKEYMTPPLLIMNNITTPKSDSKSNVPRHLETLTTTVFQSLFPRINPQTTPLKSIRRVLLLDREPAGDGDDEGSFVLSFRHYAITTKPAGMSKPLRRLNAAERLFHTATNTKKSRKGGLPNLGKLHDISEYLIGGDNGEGYVTDGATSGSDVDTDGEVEVLESAPRRMLKKSSKARAENGNDNDEAADDDVDGDDNDDKVERRRVTLTELGPRMRLRMTKVEEGMCAGKTMWHETIQKSRQEVQELERRWEGKRAEKEARRKEQKANVEKKKKEKAPTTAKSSAAGKDGEEGDDDEGEGVVDDDYDMDGNNSDLFDEMMEQDVEDGDDSDGDEEFDSEGLAGDAEELLHVAMDEDEWVDEEAEIANARS</sequence>
<feature type="compositionally biased region" description="Acidic residues" evidence="1">
    <location>
        <begin position="321"/>
        <end position="338"/>
    </location>
</feature>
<dbReference type="GO" id="GO:0000027">
    <property type="term" value="P:ribosomal large subunit assembly"/>
    <property type="evidence" value="ECO:0007669"/>
    <property type="project" value="TreeGrafter"/>
</dbReference>
<feature type="compositionally biased region" description="Polar residues" evidence="1">
    <location>
        <begin position="26"/>
        <end position="35"/>
    </location>
</feature>
<proteinExistence type="predicted"/>
<dbReference type="AlphaFoldDB" id="M7T7P5"/>
<dbReference type="OMA" id="KDYTVMT"/>
<dbReference type="HOGENOM" id="CLU_026936_2_0_1"/>
<feature type="compositionally biased region" description="Basic and acidic residues" evidence="1">
    <location>
        <begin position="387"/>
        <end position="411"/>
    </location>
</feature>
<dbReference type="KEGG" id="ela:UCREL1_10401"/>
<gene>
    <name evidence="3" type="ORF">UCREL1_10401</name>
</gene>
<dbReference type="EMBL" id="KB707406">
    <property type="protein sequence ID" value="EMR62660.1"/>
    <property type="molecule type" value="Genomic_DNA"/>
</dbReference>
<feature type="compositionally biased region" description="Low complexity" evidence="1">
    <location>
        <begin position="417"/>
        <end position="426"/>
    </location>
</feature>
<feature type="compositionally biased region" description="Basic residues" evidence="1">
    <location>
        <begin position="1"/>
        <end position="12"/>
    </location>
</feature>
<name>M7T7P5_EUTLA</name>
<dbReference type="GO" id="GO:0006364">
    <property type="term" value="P:rRNA processing"/>
    <property type="evidence" value="ECO:0007669"/>
    <property type="project" value="InterPro"/>
</dbReference>
<protein>
    <submittedName>
        <fullName evidence="3">Putative ribosome biogenesis protein ssf1 protein</fullName>
    </submittedName>
</protein>
<dbReference type="eggNOG" id="KOG2963">
    <property type="taxonomic scope" value="Eukaryota"/>
</dbReference>
<dbReference type="InterPro" id="IPR045112">
    <property type="entry name" value="PPAN-like"/>
</dbReference>
<dbReference type="PANTHER" id="PTHR12661:SF5">
    <property type="entry name" value="SUPPRESSOR OF SWI4 1 HOMOLOG"/>
    <property type="match status" value="1"/>
</dbReference>
<dbReference type="STRING" id="1287681.M7T7P5"/>
<feature type="region of interest" description="Disordered" evidence="1">
    <location>
        <begin position="387"/>
        <end position="483"/>
    </location>
</feature>
<dbReference type="SMART" id="SM00879">
    <property type="entry name" value="Brix"/>
    <property type="match status" value="1"/>
</dbReference>
<evidence type="ECO:0000259" key="2">
    <source>
        <dbReference type="PROSITE" id="PS50833"/>
    </source>
</evidence>